<dbReference type="OrthoDB" id="9777755at2"/>
<feature type="transmembrane region" description="Helical" evidence="1">
    <location>
        <begin position="48"/>
        <end position="69"/>
    </location>
</feature>
<evidence type="ECO:0008006" key="4">
    <source>
        <dbReference type="Google" id="ProtNLM"/>
    </source>
</evidence>
<keyword evidence="1" id="KW-0812">Transmembrane</keyword>
<evidence type="ECO:0000313" key="3">
    <source>
        <dbReference type="Proteomes" id="UP000184287"/>
    </source>
</evidence>
<reference evidence="3" key="1">
    <citation type="submission" date="2016-11" db="EMBL/GenBank/DDBJ databases">
        <authorList>
            <person name="Varghese N."/>
            <person name="Submissions S."/>
        </authorList>
    </citation>
    <scope>NUCLEOTIDE SEQUENCE [LARGE SCALE GENOMIC DNA]</scope>
    <source>
        <strain evidence="3">DSM 16990</strain>
    </source>
</reference>
<dbReference type="RefSeq" id="WP_143166831.1">
    <property type="nucleotide sequence ID" value="NZ_FQUQ01000003.1"/>
</dbReference>
<protein>
    <recommendedName>
        <fullName evidence="4">CAAX protease self-immunity</fullName>
    </recommendedName>
</protein>
<dbReference type="EMBL" id="FQUQ01000003">
    <property type="protein sequence ID" value="SHF75666.1"/>
    <property type="molecule type" value="Genomic_DNA"/>
</dbReference>
<organism evidence="2 3">
    <name type="scientific">Pedobacter caeni</name>
    <dbReference type="NCBI Taxonomy" id="288992"/>
    <lineage>
        <taxon>Bacteria</taxon>
        <taxon>Pseudomonadati</taxon>
        <taxon>Bacteroidota</taxon>
        <taxon>Sphingobacteriia</taxon>
        <taxon>Sphingobacteriales</taxon>
        <taxon>Sphingobacteriaceae</taxon>
        <taxon>Pedobacter</taxon>
    </lineage>
</organism>
<dbReference type="Proteomes" id="UP000184287">
    <property type="component" value="Unassembled WGS sequence"/>
</dbReference>
<dbReference type="STRING" id="288992.SAMN04488522_103554"/>
<sequence length="89" mass="9940">MARFRFKIGILLLGSWGMAAVCRKTNSLIAVSAFHAAYDVYAGVERPSFYFMVILAALFLIWVLAVVFYDKLNKNSAKNFNGIALKESV</sequence>
<accession>A0A1M5E8Z5</accession>
<gene>
    <name evidence="2" type="ORF">SAMN04488522_103554</name>
</gene>
<keyword evidence="1" id="KW-1133">Transmembrane helix</keyword>
<dbReference type="AlphaFoldDB" id="A0A1M5E8Z5"/>
<name>A0A1M5E8Z5_9SPHI</name>
<keyword evidence="3" id="KW-1185">Reference proteome</keyword>
<proteinExistence type="predicted"/>
<keyword evidence="1" id="KW-0472">Membrane</keyword>
<evidence type="ECO:0000313" key="2">
    <source>
        <dbReference type="EMBL" id="SHF75666.1"/>
    </source>
</evidence>
<evidence type="ECO:0000256" key="1">
    <source>
        <dbReference type="SAM" id="Phobius"/>
    </source>
</evidence>